<dbReference type="InterPro" id="IPR018391">
    <property type="entry name" value="PQQ_b-propeller_rpt"/>
</dbReference>
<dbReference type="KEGG" id="sind:105173406"/>
<feature type="domain" description="Pyrrolo-quinoline quinone repeat" evidence="5">
    <location>
        <begin position="837"/>
        <end position="1188"/>
    </location>
</feature>
<evidence type="ECO:0000259" key="4">
    <source>
        <dbReference type="Pfam" id="PF13193"/>
    </source>
</evidence>
<evidence type="ECO:0000259" key="3">
    <source>
        <dbReference type="Pfam" id="PF00501"/>
    </source>
</evidence>
<comment type="pathway">
    <text evidence="1">Phytoalexin biosynthesis; 3,4',5-trihydroxystilbene biosynthesis; 3,4',5-trihydroxystilbene from trans-4-coumarate: step 1/2.</text>
</comment>
<dbReference type="OrthoDB" id="408177at2759"/>
<dbReference type="PANTHER" id="PTHR44394:SF1">
    <property type="entry name" value="BETA-ALANINE-ACTIVATING ENZYME"/>
    <property type="match status" value="1"/>
</dbReference>
<dbReference type="InterPro" id="IPR002372">
    <property type="entry name" value="PQQ_rpt_dom"/>
</dbReference>
<evidence type="ECO:0000259" key="5">
    <source>
        <dbReference type="Pfam" id="PF13570"/>
    </source>
</evidence>
<reference evidence="7" key="1">
    <citation type="submission" date="2025-08" db="UniProtKB">
        <authorList>
            <consortium name="RefSeq"/>
        </authorList>
    </citation>
    <scope>IDENTIFICATION</scope>
</reference>
<dbReference type="InterPro" id="IPR045851">
    <property type="entry name" value="AMP-bd_C_sf"/>
</dbReference>
<dbReference type="Gene3D" id="2.130.10.10">
    <property type="entry name" value="YVTN repeat-like/Quinoprotein amine dehydrogenase"/>
    <property type="match status" value="2"/>
</dbReference>
<dbReference type="InterPro" id="IPR000873">
    <property type="entry name" value="AMP-dep_synth/lig_dom"/>
</dbReference>
<dbReference type="SUPFAM" id="SSF56801">
    <property type="entry name" value="Acetyl-CoA synthetase-like"/>
    <property type="match status" value="1"/>
</dbReference>
<dbReference type="InterPro" id="IPR015943">
    <property type="entry name" value="WD40/YVTN_repeat-like_dom_sf"/>
</dbReference>
<dbReference type="RefSeq" id="XP_011093430.1">
    <property type="nucleotide sequence ID" value="XM_011095128.2"/>
</dbReference>
<dbReference type="PANTHER" id="PTHR44394">
    <property type="entry name" value="BETA-ALANINE-ACTIVATING ENZYME"/>
    <property type="match status" value="1"/>
</dbReference>
<evidence type="ECO:0000256" key="1">
    <source>
        <dbReference type="ARBA" id="ARBA00004930"/>
    </source>
</evidence>
<dbReference type="UniPathway" id="UPA00372">
    <property type="reaction ID" value="UER00547"/>
</dbReference>
<dbReference type="Pfam" id="PF13570">
    <property type="entry name" value="Beta-prop_ACSF4"/>
    <property type="match status" value="1"/>
</dbReference>
<dbReference type="GO" id="GO:0043041">
    <property type="term" value="P:amino acid activation for nonribosomal peptide biosynthetic process"/>
    <property type="evidence" value="ECO:0007669"/>
    <property type="project" value="TreeGrafter"/>
</dbReference>
<evidence type="ECO:0000313" key="6">
    <source>
        <dbReference type="Proteomes" id="UP000504604"/>
    </source>
</evidence>
<dbReference type="InterPro" id="IPR025110">
    <property type="entry name" value="AMP-bd_C"/>
</dbReference>
<organism evidence="6 7">
    <name type="scientific">Sesamum indicum</name>
    <name type="common">Oriental sesame</name>
    <name type="synonym">Sesamum orientale</name>
    <dbReference type="NCBI Taxonomy" id="4182"/>
    <lineage>
        <taxon>Eukaryota</taxon>
        <taxon>Viridiplantae</taxon>
        <taxon>Streptophyta</taxon>
        <taxon>Embryophyta</taxon>
        <taxon>Tracheophyta</taxon>
        <taxon>Spermatophyta</taxon>
        <taxon>Magnoliopsida</taxon>
        <taxon>eudicotyledons</taxon>
        <taxon>Gunneridae</taxon>
        <taxon>Pentapetalae</taxon>
        <taxon>asterids</taxon>
        <taxon>lamiids</taxon>
        <taxon>Lamiales</taxon>
        <taxon>Pedaliaceae</taxon>
        <taxon>Sesamum</taxon>
    </lineage>
</organism>
<accession>A0A6I9UGU8</accession>
<evidence type="ECO:0000256" key="2">
    <source>
        <dbReference type="ARBA" id="ARBA00023051"/>
    </source>
</evidence>
<dbReference type="InterPro" id="IPR011047">
    <property type="entry name" value="Quinoprotein_ADH-like_sf"/>
</dbReference>
<feature type="domain" description="AMP-dependent synthetase/ligase" evidence="3">
    <location>
        <begin position="146"/>
        <end position="471"/>
    </location>
</feature>
<dbReference type="InterPro" id="IPR052091">
    <property type="entry name" value="Beta-ala_Activ/Resist"/>
</dbReference>
<protein>
    <submittedName>
        <fullName evidence="7">Acyl-activating enzyme 19</fullName>
    </submittedName>
</protein>
<dbReference type="Pfam" id="PF00501">
    <property type="entry name" value="AMP-binding"/>
    <property type="match status" value="1"/>
</dbReference>
<dbReference type="AlphaFoldDB" id="A0A6I9UGU8"/>
<dbReference type="SUPFAM" id="SSF50998">
    <property type="entry name" value="Quinoprotein alcohol dehydrogenase-like"/>
    <property type="match status" value="1"/>
</dbReference>
<proteinExistence type="predicted"/>
<dbReference type="Gene3D" id="1.10.1200.10">
    <property type="entry name" value="ACP-like"/>
    <property type="match status" value="1"/>
</dbReference>
<dbReference type="PROSITE" id="PS00455">
    <property type="entry name" value="AMP_BINDING"/>
    <property type="match status" value="1"/>
</dbReference>
<gene>
    <name evidence="7" type="primary">LOC105173406</name>
</gene>
<name>A0A6I9UGU8_SESIN</name>
<dbReference type="InterPro" id="IPR020845">
    <property type="entry name" value="AMP-binding_CS"/>
</dbReference>
<dbReference type="SMART" id="SM00564">
    <property type="entry name" value="PQQ"/>
    <property type="match status" value="4"/>
</dbReference>
<keyword evidence="2" id="KW-0587">Phenylpropanoid metabolism</keyword>
<dbReference type="Gene3D" id="3.30.300.30">
    <property type="match status" value="1"/>
</dbReference>
<dbReference type="GeneID" id="105173406"/>
<sequence length="1191" mass="131390">MAGGEAATGKLSACCISHEFYKAASRFPDKIAVIHASGFARIARDFAAARYLDVHSIGFASLEAAPSSGPTVYDGDECFTFSDILSAVQNLSSRLRRIFDGADDPYLIKTRRDNIFSEKTVHISEPLQSSSRNGQQCTNHRNISPKVVGIYMEPSVEYIVAVLSVLRSGEAFMPLDPTWPKSRILSLLSSSKADLVIGIESPVKGNCCHKLDTLQWLIDEVTCPVLPVSMKENIKEQSHPLLTAWPCESESSRSFCYLMYTSGSSGNPKGVCGTEIGLLNRFLWMQEAYPLHEGDVVLFKTAISFIDHMQEFLGAVLTTCTLVIPPFNQLKENIFYVIDFLQGYFINRLVAVPSLMRAIIPSLQSPSSVVIQDSLKLLVLSGEVLHLSLCKMLLKLLPQTSILNLYGSTEVSGDCTYFDCKRLPLILEKEVLSSVPVGLPLSNCDVVLVGEDAPNEGEIYVGGLCVAAGYFCYPSLMPLADEDLSPEHDIRYPSSGYGIQHYFRTGDFARKLSNGDLVFLGRKDRTLKVNGQRVALEEIESAFRDHPDVVDAAVLSREVEGEILLLEAHVVTEKTLENDQLLKSSLRNWVVGKLPAIMIPRRIFLTRLLPLTSSGKVDYLSLAASTSSDQQARVNVDEIPEDHLLEVIKKVFSDALMIEKVSNDDDFFVMGGNSISAAYVSFKLGIHMKFLYTFPTPLSLQMALSSTSSSIGTDAHLRMDLRRPEEMLLSRESRIPNFQGSKPHRRFFLADSNRVICNPPKKLKTESYTYEGPLKEQSPMGSLWNPSAVHTECSFTRCNKSMHGGLCAENYSCDTVWSNIIQRDGKGFMRELWKVEMDSCVDASPLLVFKGSALYMFIGSHSHKFVCVDGKSGVVQWESKLEGRVECSAAILDDFSQIVVGCYQGIIYFLHFSNGSVCWSFQTNGEVKSQPVVDKGRHLVWCGSYDQNLYAIDYKSYRCLYKLPCGGSIFGSPAIDEMQEKLYVASTSGHVTALEIKILPFKKLWEQDMGAPIFGSLSISNPDGNIICCLVDGIVLALNTCGSIVWKVRTGGPIFAGPCTSQALPSQVLICSRDGSIYSFEMGTGNLIWKHAIGHPITSSAYVDENTQVMSNGSILSDRLICVCDSSGGIHVLTVDSNSIGGSKQNMKDIVQEFARLDLEGNIFSSPVMIGGRIFVGCRDDHVYCIKLDVE</sequence>
<dbReference type="SUPFAM" id="SSF47336">
    <property type="entry name" value="ACP-like"/>
    <property type="match status" value="1"/>
</dbReference>
<dbReference type="InterPro" id="IPR036736">
    <property type="entry name" value="ACP-like_sf"/>
</dbReference>
<dbReference type="InterPro" id="IPR042099">
    <property type="entry name" value="ANL_N_sf"/>
</dbReference>
<dbReference type="Proteomes" id="UP000504604">
    <property type="component" value="Linkage group LG11"/>
</dbReference>
<dbReference type="CDD" id="cd05930">
    <property type="entry name" value="A_NRPS"/>
    <property type="match status" value="1"/>
</dbReference>
<dbReference type="Pfam" id="PF13193">
    <property type="entry name" value="AMP-binding_C"/>
    <property type="match status" value="1"/>
</dbReference>
<dbReference type="InParanoid" id="A0A6I9UGU8"/>
<feature type="domain" description="AMP-binding enzyme C-terminal" evidence="4">
    <location>
        <begin position="538"/>
        <end position="616"/>
    </location>
</feature>
<dbReference type="FunCoup" id="A0A6I9UGU8">
    <property type="interactions" value="2610"/>
</dbReference>
<dbReference type="Gene3D" id="3.40.50.12780">
    <property type="entry name" value="N-terminal domain of ligase-like"/>
    <property type="match status" value="1"/>
</dbReference>
<keyword evidence="6" id="KW-1185">Reference proteome</keyword>
<dbReference type="GO" id="GO:0009698">
    <property type="term" value="P:phenylpropanoid metabolic process"/>
    <property type="evidence" value="ECO:0007669"/>
    <property type="project" value="UniProtKB-KW"/>
</dbReference>
<evidence type="ECO:0000313" key="7">
    <source>
        <dbReference type="RefSeq" id="XP_011093430.1"/>
    </source>
</evidence>